<name>A0AAV6UDG0_9ARAC</name>
<evidence type="ECO:0000313" key="2">
    <source>
        <dbReference type="Proteomes" id="UP000827092"/>
    </source>
</evidence>
<dbReference type="EMBL" id="JAFNEN010000509">
    <property type="protein sequence ID" value="KAG8181535.1"/>
    <property type="molecule type" value="Genomic_DNA"/>
</dbReference>
<proteinExistence type="predicted"/>
<dbReference type="Proteomes" id="UP000827092">
    <property type="component" value="Unassembled WGS sequence"/>
</dbReference>
<comment type="caution">
    <text evidence="1">The sequence shown here is derived from an EMBL/GenBank/DDBJ whole genome shotgun (WGS) entry which is preliminary data.</text>
</comment>
<dbReference type="AlphaFoldDB" id="A0AAV6UDG0"/>
<protein>
    <submittedName>
        <fullName evidence="1">Uncharacterized protein</fullName>
    </submittedName>
</protein>
<accession>A0AAV6UDG0</accession>
<gene>
    <name evidence="1" type="ORF">JTE90_014262</name>
</gene>
<sequence>MPRHFSLQIVHINNPSKLIQKFIQRKWIVKRHRICSSPWPTNFPVCDWCYIVSFLEFPLCVVCQCISEDFGH</sequence>
<evidence type="ECO:0000313" key="1">
    <source>
        <dbReference type="EMBL" id="KAG8181535.1"/>
    </source>
</evidence>
<organism evidence="1 2">
    <name type="scientific">Oedothorax gibbosus</name>
    <dbReference type="NCBI Taxonomy" id="931172"/>
    <lineage>
        <taxon>Eukaryota</taxon>
        <taxon>Metazoa</taxon>
        <taxon>Ecdysozoa</taxon>
        <taxon>Arthropoda</taxon>
        <taxon>Chelicerata</taxon>
        <taxon>Arachnida</taxon>
        <taxon>Araneae</taxon>
        <taxon>Araneomorphae</taxon>
        <taxon>Entelegynae</taxon>
        <taxon>Araneoidea</taxon>
        <taxon>Linyphiidae</taxon>
        <taxon>Erigoninae</taxon>
        <taxon>Oedothorax</taxon>
    </lineage>
</organism>
<keyword evidence="2" id="KW-1185">Reference proteome</keyword>
<reference evidence="1 2" key="1">
    <citation type="journal article" date="2022" name="Nat. Ecol. Evol.">
        <title>A masculinizing supergene underlies an exaggerated male reproductive morph in a spider.</title>
        <authorList>
            <person name="Hendrickx F."/>
            <person name="De Corte Z."/>
            <person name="Sonet G."/>
            <person name="Van Belleghem S.M."/>
            <person name="Kostlbacher S."/>
            <person name="Vangestel C."/>
        </authorList>
    </citation>
    <scope>NUCLEOTIDE SEQUENCE [LARGE SCALE GENOMIC DNA]</scope>
    <source>
        <strain evidence="1">W744_W776</strain>
    </source>
</reference>